<dbReference type="InParanoid" id="A0A804NXY3"/>
<accession>A0A804NXY3</accession>
<evidence type="ECO:0000256" key="1">
    <source>
        <dbReference type="SAM" id="MobiDB-lite"/>
    </source>
</evidence>
<keyword evidence="4" id="KW-1185">Reference proteome</keyword>
<reference evidence="3" key="2">
    <citation type="submission" date="2019-07" db="EMBL/GenBank/DDBJ databases">
        <authorList>
            <person name="Seetharam A."/>
            <person name="Woodhouse M."/>
            <person name="Cannon E."/>
        </authorList>
    </citation>
    <scope>NUCLEOTIDE SEQUENCE [LARGE SCALE GENOMIC DNA]</scope>
    <source>
        <strain evidence="3">cv. B73</strain>
    </source>
</reference>
<dbReference type="EnsemblPlants" id="Zm00001eb194660_T001">
    <property type="protein sequence ID" value="Zm00001eb194660_P001"/>
    <property type="gene ID" value="Zm00001eb194660"/>
</dbReference>
<reference evidence="3" key="3">
    <citation type="submission" date="2021-05" db="UniProtKB">
        <authorList>
            <consortium name="EnsemblPlants"/>
        </authorList>
    </citation>
    <scope>IDENTIFICATION</scope>
    <source>
        <strain evidence="3">cv. B73</strain>
    </source>
</reference>
<feature type="region of interest" description="Disordered" evidence="1">
    <location>
        <begin position="37"/>
        <end position="58"/>
    </location>
</feature>
<keyword evidence="2" id="KW-0732">Signal</keyword>
<evidence type="ECO:0000256" key="2">
    <source>
        <dbReference type="SAM" id="SignalP"/>
    </source>
</evidence>
<dbReference type="AlphaFoldDB" id="A0A804NXY3"/>
<proteinExistence type="predicted"/>
<evidence type="ECO:0008006" key="5">
    <source>
        <dbReference type="Google" id="ProtNLM"/>
    </source>
</evidence>
<sequence>MGWFLVISVLTSHGAAPSRAGQHQATHRWLKKVVHGWPERQSQGHTNVRRPEASEQTAGRLELVAGAWTEGEGDIESVDEV</sequence>
<name>A0A804NXY3_MAIZE</name>
<dbReference type="Proteomes" id="UP000007305">
    <property type="component" value="Chromosome 4"/>
</dbReference>
<feature type="chain" id="PRO_5032456174" description="Secreted protein" evidence="2">
    <location>
        <begin position="21"/>
        <end position="81"/>
    </location>
</feature>
<protein>
    <recommendedName>
        <fullName evidence="5">Secreted protein</fullName>
    </recommendedName>
</protein>
<reference evidence="4" key="1">
    <citation type="journal article" date="2009" name="Science">
        <title>The B73 maize genome: complexity, diversity, and dynamics.</title>
        <authorList>
            <person name="Schnable P.S."/>
            <person name="Ware D."/>
            <person name="Fulton R.S."/>
            <person name="Stein J.C."/>
            <person name="Wei F."/>
            <person name="Pasternak S."/>
            <person name="Liang C."/>
            <person name="Zhang J."/>
            <person name="Fulton L."/>
            <person name="Graves T.A."/>
            <person name="Minx P."/>
            <person name="Reily A.D."/>
            <person name="Courtney L."/>
            <person name="Kruchowski S.S."/>
            <person name="Tomlinson C."/>
            <person name="Strong C."/>
            <person name="Delehaunty K."/>
            <person name="Fronick C."/>
            <person name="Courtney B."/>
            <person name="Rock S.M."/>
            <person name="Belter E."/>
            <person name="Du F."/>
            <person name="Kim K."/>
            <person name="Abbott R.M."/>
            <person name="Cotton M."/>
            <person name="Levy A."/>
            <person name="Marchetto P."/>
            <person name="Ochoa K."/>
            <person name="Jackson S.M."/>
            <person name="Gillam B."/>
            <person name="Chen W."/>
            <person name="Yan L."/>
            <person name="Higginbotham J."/>
            <person name="Cardenas M."/>
            <person name="Waligorski J."/>
            <person name="Applebaum E."/>
            <person name="Phelps L."/>
            <person name="Falcone J."/>
            <person name="Kanchi K."/>
            <person name="Thane T."/>
            <person name="Scimone A."/>
            <person name="Thane N."/>
            <person name="Henke J."/>
            <person name="Wang T."/>
            <person name="Ruppert J."/>
            <person name="Shah N."/>
            <person name="Rotter K."/>
            <person name="Hodges J."/>
            <person name="Ingenthron E."/>
            <person name="Cordes M."/>
            <person name="Kohlberg S."/>
            <person name="Sgro J."/>
            <person name="Delgado B."/>
            <person name="Mead K."/>
            <person name="Chinwalla A."/>
            <person name="Leonard S."/>
            <person name="Crouse K."/>
            <person name="Collura K."/>
            <person name="Kudrna D."/>
            <person name="Currie J."/>
            <person name="He R."/>
            <person name="Angelova A."/>
            <person name="Rajasekar S."/>
            <person name="Mueller T."/>
            <person name="Lomeli R."/>
            <person name="Scara G."/>
            <person name="Ko A."/>
            <person name="Delaney K."/>
            <person name="Wissotski M."/>
            <person name="Lopez G."/>
            <person name="Campos D."/>
            <person name="Braidotti M."/>
            <person name="Ashley E."/>
            <person name="Golser W."/>
            <person name="Kim H."/>
            <person name="Lee S."/>
            <person name="Lin J."/>
            <person name="Dujmic Z."/>
            <person name="Kim W."/>
            <person name="Talag J."/>
            <person name="Zuccolo A."/>
            <person name="Fan C."/>
            <person name="Sebastian A."/>
            <person name="Kramer M."/>
            <person name="Spiegel L."/>
            <person name="Nascimento L."/>
            <person name="Zutavern T."/>
            <person name="Miller B."/>
            <person name="Ambroise C."/>
            <person name="Muller S."/>
            <person name="Spooner W."/>
            <person name="Narechania A."/>
            <person name="Ren L."/>
            <person name="Wei S."/>
            <person name="Kumari S."/>
            <person name="Faga B."/>
            <person name="Levy M.J."/>
            <person name="McMahan L."/>
            <person name="Van Buren P."/>
            <person name="Vaughn M.W."/>
            <person name="Ying K."/>
            <person name="Yeh C.-T."/>
            <person name="Emrich S.J."/>
            <person name="Jia Y."/>
            <person name="Kalyanaraman A."/>
            <person name="Hsia A.-P."/>
            <person name="Barbazuk W.B."/>
            <person name="Baucom R.S."/>
            <person name="Brutnell T.P."/>
            <person name="Carpita N.C."/>
            <person name="Chaparro C."/>
            <person name="Chia J.-M."/>
            <person name="Deragon J.-M."/>
            <person name="Estill J.C."/>
            <person name="Fu Y."/>
            <person name="Jeddeloh J.A."/>
            <person name="Han Y."/>
            <person name="Lee H."/>
            <person name="Li P."/>
            <person name="Lisch D.R."/>
            <person name="Liu S."/>
            <person name="Liu Z."/>
            <person name="Nagel D.H."/>
            <person name="McCann M.C."/>
            <person name="SanMiguel P."/>
            <person name="Myers A.M."/>
            <person name="Nettleton D."/>
            <person name="Nguyen J."/>
            <person name="Penning B.W."/>
            <person name="Ponnala L."/>
            <person name="Schneider K.L."/>
            <person name="Schwartz D.C."/>
            <person name="Sharma A."/>
            <person name="Soderlund C."/>
            <person name="Springer N.M."/>
            <person name="Sun Q."/>
            <person name="Wang H."/>
            <person name="Waterman M."/>
            <person name="Westerman R."/>
            <person name="Wolfgruber T.K."/>
            <person name="Yang L."/>
            <person name="Yu Y."/>
            <person name="Zhang L."/>
            <person name="Zhou S."/>
            <person name="Zhu Q."/>
            <person name="Bennetzen J.L."/>
            <person name="Dawe R.K."/>
            <person name="Jiang J."/>
            <person name="Jiang N."/>
            <person name="Presting G.G."/>
            <person name="Wessler S.R."/>
            <person name="Aluru S."/>
            <person name="Martienssen R.A."/>
            <person name="Clifton S.W."/>
            <person name="McCombie W.R."/>
            <person name="Wing R.A."/>
            <person name="Wilson R.K."/>
        </authorList>
    </citation>
    <scope>NUCLEOTIDE SEQUENCE [LARGE SCALE GENOMIC DNA]</scope>
    <source>
        <strain evidence="4">cv. B73</strain>
    </source>
</reference>
<dbReference type="Gramene" id="Zm00001eb194660_T001">
    <property type="protein sequence ID" value="Zm00001eb194660_P001"/>
    <property type="gene ID" value="Zm00001eb194660"/>
</dbReference>
<evidence type="ECO:0000313" key="3">
    <source>
        <dbReference type="EnsemblPlants" id="Zm00001eb194660_P001"/>
    </source>
</evidence>
<feature type="signal peptide" evidence="2">
    <location>
        <begin position="1"/>
        <end position="20"/>
    </location>
</feature>
<evidence type="ECO:0000313" key="4">
    <source>
        <dbReference type="Proteomes" id="UP000007305"/>
    </source>
</evidence>
<organism evidence="3 4">
    <name type="scientific">Zea mays</name>
    <name type="common">Maize</name>
    <dbReference type="NCBI Taxonomy" id="4577"/>
    <lineage>
        <taxon>Eukaryota</taxon>
        <taxon>Viridiplantae</taxon>
        <taxon>Streptophyta</taxon>
        <taxon>Embryophyta</taxon>
        <taxon>Tracheophyta</taxon>
        <taxon>Spermatophyta</taxon>
        <taxon>Magnoliopsida</taxon>
        <taxon>Liliopsida</taxon>
        <taxon>Poales</taxon>
        <taxon>Poaceae</taxon>
        <taxon>PACMAD clade</taxon>
        <taxon>Panicoideae</taxon>
        <taxon>Andropogonodae</taxon>
        <taxon>Andropogoneae</taxon>
        <taxon>Tripsacinae</taxon>
        <taxon>Zea</taxon>
    </lineage>
</organism>